<dbReference type="AlphaFoldDB" id="A0ABD4R4Q6"/>
<dbReference type="Pfam" id="PF13304">
    <property type="entry name" value="AAA_21"/>
    <property type="match status" value="1"/>
</dbReference>
<reference evidence="2 3" key="1">
    <citation type="journal article" date="2021" name="Clin. Infect. Dis.">
        <title>Rapid development of cefiderocol resistance in carbapenem-resistant Enterobacter cloacae during therapy is associated with heterogeneous mutations in the catecholate siderophore receptor cira.</title>
        <authorList>
            <person name="Klein S."/>
            <person name="Boutin S."/>
            <person name="Kocer K."/>
            <person name="Fiedler M.O."/>
            <person name="Storzinger D."/>
            <person name="Weigand M.A."/>
            <person name="Tan B."/>
            <person name="Richter D."/>
            <person name="Rupp C."/>
            <person name="Mieth M."/>
            <person name="Mehrabi A."/>
            <person name="Hackert T."/>
            <person name="Zimmermann S."/>
            <person name="Heeg K."/>
            <person name="Nurjadi D."/>
        </authorList>
    </citation>
    <scope>NUCLEOTIDE SEQUENCE [LARGE SCALE GENOMIC DNA]</scope>
    <source>
        <strain evidence="2 3">BK34275</strain>
    </source>
</reference>
<dbReference type="Proteomes" id="UP000813349">
    <property type="component" value="Unassembled WGS sequence"/>
</dbReference>
<comment type="caution">
    <text evidence="2">The sequence shown here is derived from an EMBL/GenBank/DDBJ whole genome shotgun (WGS) entry which is preliminary data.</text>
</comment>
<accession>A0ABD4R4Q6</accession>
<dbReference type="PANTHER" id="PTHR43581:SF2">
    <property type="entry name" value="EXCINUCLEASE ATPASE SUBUNIT"/>
    <property type="match status" value="1"/>
</dbReference>
<dbReference type="InterPro" id="IPR027417">
    <property type="entry name" value="P-loop_NTPase"/>
</dbReference>
<organism evidence="2 3">
    <name type="scientific">Enterobacter roggenkampii</name>
    <dbReference type="NCBI Taxonomy" id="1812935"/>
    <lineage>
        <taxon>Bacteria</taxon>
        <taxon>Pseudomonadati</taxon>
        <taxon>Pseudomonadota</taxon>
        <taxon>Gammaproteobacteria</taxon>
        <taxon>Enterobacterales</taxon>
        <taxon>Enterobacteriaceae</taxon>
        <taxon>Enterobacter</taxon>
        <taxon>Enterobacter cloacae complex</taxon>
    </lineage>
</organism>
<evidence type="ECO:0000313" key="2">
    <source>
        <dbReference type="EMBL" id="MBU3766595.1"/>
    </source>
</evidence>
<dbReference type="InterPro" id="IPR003959">
    <property type="entry name" value="ATPase_AAA_core"/>
</dbReference>
<proteinExistence type="predicted"/>
<evidence type="ECO:0000313" key="3">
    <source>
        <dbReference type="Proteomes" id="UP000813349"/>
    </source>
</evidence>
<protein>
    <submittedName>
        <fullName evidence="2">AAA family ATPase</fullName>
    </submittedName>
</protein>
<dbReference type="PANTHER" id="PTHR43581">
    <property type="entry name" value="ATP/GTP PHOSPHATASE"/>
    <property type="match status" value="1"/>
</dbReference>
<gene>
    <name evidence="2" type="ORF">J0A64_08285</name>
</gene>
<sequence length="476" mass="54994">MENYLRKVVIEGLFEKNNNYSIDFIEGANCIYGDNGTGKTSIINLIVSSLSCDLNKLKTVPFESLSLYTAKTGQVRAKKFIIVRKKNPEIIDSKLETGYIKIEIVNDPDFIEIPFYGNNQLPGYWEEVENSISAKIENFKKKVLSELTLTHVPLLRVHDSEIFNEGGHDEYLQMVLRKKRIHHKQITEIMDPSFRVISSIQSQFIDEVNARRKQITASLENLKSRIIEKVMIDQKLITQSKKALHSVSKVMNSPDNTVDGNSYFKKLKDANIDVPEEKVKEHFQLWSDLGYKCRTEYAELSSFKITNNEKELEARRRSQEKFNNTYMTLFSITNIYDRFLSIVEDVENMQNQKDQIWKIFTDYENEVNSYFNNSKIFKLSEDGDFKIFSKKRKIELTDLSSGEKHIITILGRATLSNMNGAVFVADEPELSLHLDWQRKILNSIKKLSPLSQIIVATHSPAIFTKGINKINLEDCK</sequence>
<dbReference type="EMBL" id="JAFKCP010000004">
    <property type="protein sequence ID" value="MBU3766595.1"/>
    <property type="molecule type" value="Genomic_DNA"/>
</dbReference>
<evidence type="ECO:0000259" key="1">
    <source>
        <dbReference type="Pfam" id="PF13304"/>
    </source>
</evidence>
<dbReference type="Gene3D" id="3.40.50.300">
    <property type="entry name" value="P-loop containing nucleotide triphosphate hydrolases"/>
    <property type="match status" value="2"/>
</dbReference>
<dbReference type="RefSeq" id="WP_021240170.1">
    <property type="nucleotide sequence ID" value="NZ_JACRVG010000002.1"/>
</dbReference>
<dbReference type="InterPro" id="IPR051396">
    <property type="entry name" value="Bact_Antivir_Def_Nuclease"/>
</dbReference>
<name>A0ABD4R4Q6_9ENTR</name>
<dbReference type="SUPFAM" id="SSF52540">
    <property type="entry name" value="P-loop containing nucleoside triphosphate hydrolases"/>
    <property type="match status" value="1"/>
</dbReference>
<feature type="domain" description="ATPase AAA-type core" evidence="1">
    <location>
        <begin position="331"/>
        <end position="462"/>
    </location>
</feature>